<gene>
    <name evidence="1" type="ORF">DSO57_1039241</name>
</gene>
<dbReference type="Proteomes" id="UP001165960">
    <property type="component" value="Unassembled WGS sequence"/>
</dbReference>
<reference evidence="1" key="1">
    <citation type="submission" date="2022-04" db="EMBL/GenBank/DDBJ databases">
        <title>Genome of the entomopathogenic fungus Entomophthora muscae.</title>
        <authorList>
            <person name="Elya C."/>
            <person name="Lovett B.R."/>
            <person name="Lee E."/>
            <person name="Macias A.M."/>
            <person name="Hajek A.E."/>
            <person name="De Bivort B.L."/>
            <person name="Kasson M.T."/>
            <person name="De Fine Licht H.H."/>
            <person name="Stajich J.E."/>
        </authorList>
    </citation>
    <scope>NUCLEOTIDE SEQUENCE</scope>
    <source>
        <strain evidence="1">Berkeley</strain>
    </source>
</reference>
<proteinExistence type="predicted"/>
<evidence type="ECO:0000313" key="2">
    <source>
        <dbReference type="Proteomes" id="UP001165960"/>
    </source>
</evidence>
<protein>
    <submittedName>
        <fullName evidence="1">Uncharacterized protein</fullName>
    </submittedName>
</protein>
<evidence type="ECO:0000313" key="1">
    <source>
        <dbReference type="EMBL" id="KAJ9071213.1"/>
    </source>
</evidence>
<accession>A0ACC2T959</accession>
<sequence>MNHLIFTAVLTACLGIGGYQRGSEFFGPSPEGLGHDFHYNPGQLNSSQTEPWPPLVSPHSTLSIAMYTSMYYILTYFVGSFGRYNVHAKILHWLMTVYPIFTVLTGFQFTSLLPYILQVVPTGMSIIVLVGLFVGLRVPLC</sequence>
<keyword evidence="2" id="KW-1185">Reference proteome</keyword>
<dbReference type="EMBL" id="QTSX02003455">
    <property type="protein sequence ID" value="KAJ9071213.1"/>
    <property type="molecule type" value="Genomic_DNA"/>
</dbReference>
<organism evidence="1 2">
    <name type="scientific">Entomophthora muscae</name>
    <dbReference type="NCBI Taxonomy" id="34485"/>
    <lineage>
        <taxon>Eukaryota</taxon>
        <taxon>Fungi</taxon>
        <taxon>Fungi incertae sedis</taxon>
        <taxon>Zoopagomycota</taxon>
        <taxon>Entomophthoromycotina</taxon>
        <taxon>Entomophthoromycetes</taxon>
        <taxon>Entomophthorales</taxon>
        <taxon>Entomophthoraceae</taxon>
        <taxon>Entomophthora</taxon>
    </lineage>
</organism>
<comment type="caution">
    <text evidence="1">The sequence shown here is derived from an EMBL/GenBank/DDBJ whole genome shotgun (WGS) entry which is preliminary data.</text>
</comment>
<name>A0ACC2T959_9FUNG</name>